<accession>E9GPE9</accession>
<organism evidence="1 2">
    <name type="scientific">Daphnia pulex</name>
    <name type="common">Water flea</name>
    <dbReference type="NCBI Taxonomy" id="6669"/>
    <lineage>
        <taxon>Eukaryota</taxon>
        <taxon>Metazoa</taxon>
        <taxon>Ecdysozoa</taxon>
        <taxon>Arthropoda</taxon>
        <taxon>Crustacea</taxon>
        <taxon>Branchiopoda</taxon>
        <taxon>Diplostraca</taxon>
        <taxon>Cladocera</taxon>
        <taxon>Anomopoda</taxon>
        <taxon>Daphniidae</taxon>
        <taxon>Daphnia</taxon>
    </lineage>
</organism>
<keyword evidence="2" id="KW-1185">Reference proteome</keyword>
<evidence type="ECO:0000313" key="1">
    <source>
        <dbReference type="EMBL" id="EFX78628.1"/>
    </source>
</evidence>
<dbReference type="PhylomeDB" id="E9GPE9"/>
<dbReference type="AlphaFoldDB" id="E9GPE9"/>
<protein>
    <submittedName>
        <fullName evidence="1">Uncharacterized protein</fullName>
    </submittedName>
</protein>
<dbReference type="STRING" id="6669.E9GPE9"/>
<name>E9GPE9_DAPPU</name>
<evidence type="ECO:0000313" key="2">
    <source>
        <dbReference type="Proteomes" id="UP000000305"/>
    </source>
</evidence>
<dbReference type="EMBL" id="GL732556">
    <property type="protein sequence ID" value="EFX78628.1"/>
    <property type="molecule type" value="Genomic_DNA"/>
</dbReference>
<dbReference type="PANTHER" id="PTHR34153">
    <property type="entry name" value="SI:CH211-262H13.3-RELATED-RELATED"/>
    <property type="match status" value="1"/>
</dbReference>
<dbReference type="Proteomes" id="UP000000305">
    <property type="component" value="Unassembled WGS sequence"/>
</dbReference>
<dbReference type="KEGG" id="dpx:DAPPUDRAFT_245982"/>
<dbReference type="HOGENOM" id="CLU_2051951_0_0_1"/>
<proteinExistence type="predicted"/>
<sequence length="120" mass="13869">MEPQTQQATALDLQAFVPMTMDFEEEDTFPSRSTPFSNTRALASTSKYRDDGIVNQFRQNEAGNRRPKVTSIPFESSDQFVQRGIVSIYHDMRDNRFLGSAVLEQLKKIETRLMMEQELE</sequence>
<dbReference type="PANTHER" id="PTHR34153:SF2">
    <property type="entry name" value="SI:CH211-262H13.3-RELATED"/>
    <property type="match status" value="1"/>
</dbReference>
<dbReference type="InParanoid" id="E9GPE9"/>
<gene>
    <name evidence="1" type="ORF">DAPPUDRAFT_245982</name>
</gene>
<reference evidence="1 2" key="1">
    <citation type="journal article" date="2011" name="Science">
        <title>The ecoresponsive genome of Daphnia pulex.</title>
        <authorList>
            <person name="Colbourne J.K."/>
            <person name="Pfrender M.E."/>
            <person name="Gilbert D."/>
            <person name="Thomas W.K."/>
            <person name="Tucker A."/>
            <person name="Oakley T.H."/>
            <person name="Tokishita S."/>
            <person name="Aerts A."/>
            <person name="Arnold G.J."/>
            <person name="Basu M.K."/>
            <person name="Bauer D.J."/>
            <person name="Caceres C.E."/>
            <person name="Carmel L."/>
            <person name="Casola C."/>
            <person name="Choi J.H."/>
            <person name="Detter J.C."/>
            <person name="Dong Q."/>
            <person name="Dusheyko S."/>
            <person name="Eads B.D."/>
            <person name="Frohlich T."/>
            <person name="Geiler-Samerotte K.A."/>
            <person name="Gerlach D."/>
            <person name="Hatcher P."/>
            <person name="Jogdeo S."/>
            <person name="Krijgsveld J."/>
            <person name="Kriventseva E.V."/>
            <person name="Kultz D."/>
            <person name="Laforsch C."/>
            <person name="Lindquist E."/>
            <person name="Lopez J."/>
            <person name="Manak J.R."/>
            <person name="Muller J."/>
            <person name="Pangilinan J."/>
            <person name="Patwardhan R.P."/>
            <person name="Pitluck S."/>
            <person name="Pritham E.J."/>
            <person name="Rechtsteiner A."/>
            <person name="Rho M."/>
            <person name="Rogozin I.B."/>
            <person name="Sakarya O."/>
            <person name="Salamov A."/>
            <person name="Schaack S."/>
            <person name="Shapiro H."/>
            <person name="Shiga Y."/>
            <person name="Skalitzky C."/>
            <person name="Smith Z."/>
            <person name="Souvorov A."/>
            <person name="Sung W."/>
            <person name="Tang Z."/>
            <person name="Tsuchiya D."/>
            <person name="Tu H."/>
            <person name="Vos H."/>
            <person name="Wang M."/>
            <person name="Wolf Y.I."/>
            <person name="Yamagata H."/>
            <person name="Yamada T."/>
            <person name="Ye Y."/>
            <person name="Shaw J.R."/>
            <person name="Andrews J."/>
            <person name="Crease T.J."/>
            <person name="Tang H."/>
            <person name="Lucas S.M."/>
            <person name="Robertson H.M."/>
            <person name="Bork P."/>
            <person name="Koonin E.V."/>
            <person name="Zdobnov E.M."/>
            <person name="Grigoriev I.V."/>
            <person name="Lynch M."/>
            <person name="Boore J.L."/>
        </authorList>
    </citation>
    <scope>NUCLEOTIDE SEQUENCE [LARGE SCALE GENOMIC DNA]</scope>
</reference>